<sequence>MDVSKETIEVLILLLPGFLFLKVVNLRCSLTKYEAHHYIVDALIASLVIYSMAKILNIQVTSTGWKPILSIFTLTIISALTWSEVINRDWISKILHSSDYRLSTHSSIFPVKAIDKFIGKWHLVKFSNGTEIVGVLREFNHKTHEALIEDARMVMKGGKLTPDKAWYYSPSGEQIIYIRTIEED</sequence>
<keyword evidence="1" id="KW-0812">Transmembrane</keyword>
<feature type="transmembrane region" description="Helical" evidence="1">
    <location>
        <begin position="68"/>
        <end position="86"/>
    </location>
</feature>
<organism evidence="2 3">
    <name type="scientific">Chlorobaculum parvum (strain DSM 263 / NCIMB 8327)</name>
    <name type="common">Chlorobium vibrioforme subsp. thiosulfatophilum</name>
    <dbReference type="NCBI Taxonomy" id="517417"/>
    <lineage>
        <taxon>Bacteria</taxon>
        <taxon>Pseudomonadati</taxon>
        <taxon>Chlorobiota</taxon>
        <taxon>Chlorobiia</taxon>
        <taxon>Chlorobiales</taxon>
        <taxon>Chlorobiaceae</taxon>
        <taxon>Chlorobaculum</taxon>
    </lineage>
</organism>
<accession>B3QNU0</accession>
<dbReference type="Proteomes" id="UP000008811">
    <property type="component" value="Chromosome"/>
</dbReference>
<dbReference type="EMBL" id="CP001099">
    <property type="protein sequence ID" value="ACF11593.1"/>
    <property type="molecule type" value="Genomic_DNA"/>
</dbReference>
<gene>
    <name evidence="2" type="ordered locus">Cpar_1187</name>
</gene>
<feature type="transmembrane region" description="Helical" evidence="1">
    <location>
        <begin position="6"/>
        <end position="26"/>
    </location>
</feature>
<dbReference type="STRING" id="517417.Cpar_1187"/>
<dbReference type="AlphaFoldDB" id="B3QNU0"/>
<evidence type="ECO:0000313" key="2">
    <source>
        <dbReference type="EMBL" id="ACF11593.1"/>
    </source>
</evidence>
<keyword evidence="3" id="KW-1185">Reference proteome</keyword>
<dbReference type="KEGG" id="cpc:Cpar_1187"/>
<feature type="transmembrane region" description="Helical" evidence="1">
    <location>
        <begin position="38"/>
        <end position="56"/>
    </location>
</feature>
<protein>
    <submittedName>
        <fullName evidence="2">Uncharacterized protein</fullName>
    </submittedName>
</protein>
<proteinExistence type="predicted"/>
<keyword evidence="1" id="KW-1133">Transmembrane helix</keyword>
<keyword evidence="1" id="KW-0472">Membrane</keyword>
<evidence type="ECO:0000256" key="1">
    <source>
        <dbReference type="SAM" id="Phobius"/>
    </source>
</evidence>
<reference evidence="2" key="1">
    <citation type="submission" date="2008-06" db="EMBL/GenBank/DDBJ databases">
        <title>Complete sequence of Chlorobaculum parvum NCIB 8327.</title>
        <authorList>
            <consortium name="US DOE Joint Genome Institute"/>
            <person name="Lucas S."/>
            <person name="Copeland A."/>
            <person name="Lapidus A."/>
            <person name="Glavina del Rio T."/>
            <person name="Dalin E."/>
            <person name="Tice H."/>
            <person name="Bruce D."/>
            <person name="Goodwin L."/>
            <person name="Pitluck S."/>
            <person name="Schmutz J."/>
            <person name="Larimer F."/>
            <person name="Land M."/>
            <person name="Hauser L."/>
            <person name="Kyrpides N."/>
            <person name="Mikhailova N."/>
            <person name="Zhao F."/>
            <person name="Li T."/>
            <person name="Liu Z."/>
            <person name="Overmann J."/>
            <person name="Bryant D.A."/>
            <person name="Richardson P."/>
        </authorList>
    </citation>
    <scope>NUCLEOTIDE SEQUENCE [LARGE SCALE GENOMIC DNA]</scope>
    <source>
        <strain evidence="2">NCIB 8327</strain>
    </source>
</reference>
<dbReference type="HOGENOM" id="CLU_1465737_0_0_10"/>
<evidence type="ECO:0000313" key="3">
    <source>
        <dbReference type="Proteomes" id="UP000008811"/>
    </source>
</evidence>
<name>B3QNU0_CHLP8</name>
<dbReference type="RefSeq" id="WP_012502426.1">
    <property type="nucleotide sequence ID" value="NC_011027.1"/>
</dbReference>